<gene>
    <name evidence="1" type="ORF">IAB90_01385</name>
</gene>
<dbReference type="EMBL" id="DVHB01000027">
    <property type="protein sequence ID" value="HIR39012.1"/>
    <property type="molecule type" value="Genomic_DNA"/>
</dbReference>
<accession>A0A9D1AF43</accession>
<evidence type="ECO:0000313" key="1">
    <source>
        <dbReference type="EMBL" id="HIR39012.1"/>
    </source>
</evidence>
<proteinExistence type="predicted"/>
<organism evidence="1 2">
    <name type="scientific">Candidatus Coproplasma stercoripullorum</name>
    <dbReference type="NCBI Taxonomy" id="2840751"/>
    <lineage>
        <taxon>Bacteria</taxon>
        <taxon>Bacillati</taxon>
        <taxon>Bacillota</taxon>
        <taxon>Clostridia</taxon>
        <taxon>Eubacteriales</taxon>
        <taxon>Candidatus Coproplasma</taxon>
    </lineage>
</organism>
<evidence type="ECO:0000313" key="2">
    <source>
        <dbReference type="Proteomes" id="UP000824179"/>
    </source>
</evidence>
<reference evidence="1" key="2">
    <citation type="journal article" date="2021" name="PeerJ">
        <title>Extensive microbial diversity within the chicken gut microbiome revealed by metagenomics and culture.</title>
        <authorList>
            <person name="Gilroy R."/>
            <person name="Ravi A."/>
            <person name="Getino M."/>
            <person name="Pursley I."/>
            <person name="Horton D.L."/>
            <person name="Alikhan N.F."/>
            <person name="Baker D."/>
            <person name="Gharbi K."/>
            <person name="Hall N."/>
            <person name="Watson M."/>
            <person name="Adriaenssens E.M."/>
            <person name="Foster-Nyarko E."/>
            <person name="Jarju S."/>
            <person name="Secka A."/>
            <person name="Antonio M."/>
            <person name="Oren A."/>
            <person name="Chaudhuri R.R."/>
            <person name="La Ragione R."/>
            <person name="Hildebrand F."/>
            <person name="Pallen M.J."/>
        </authorList>
    </citation>
    <scope>NUCLEOTIDE SEQUENCE</scope>
    <source>
        <strain evidence="1">ChiW25-3613</strain>
    </source>
</reference>
<reference evidence="1" key="1">
    <citation type="submission" date="2020-10" db="EMBL/GenBank/DDBJ databases">
        <authorList>
            <person name="Gilroy R."/>
        </authorList>
    </citation>
    <scope>NUCLEOTIDE SEQUENCE</scope>
    <source>
        <strain evidence="1">ChiW25-3613</strain>
    </source>
</reference>
<sequence length="154" mass="18521">MKKCPKMVRGIRNRIKWFFFGYSYHYIIKKDSSISDTIYIIYDILKNLRNRAYEHLVIDDKRFTPIQFMQTITDGKSFRVEISLIDKVGKKHIIMTEVSDFVECADIFVSVLFFKVIPDLNWIDISEDKWNGKDIFEKNEKIIYFNPEWVNFPN</sequence>
<protein>
    <submittedName>
        <fullName evidence="1">Uncharacterized protein</fullName>
    </submittedName>
</protein>
<dbReference type="Proteomes" id="UP000824179">
    <property type="component" value="Unassembled WGS sequence"/>
</dbReference>
<dbReference type="AlphaFoldDB" id="A0A9D1AF43"/>
<comment type="caution">
    <text evidence="1">The sequence shown here is derived from an EMBL/GenBank/DDBJ whole genome shotgun (WGS) entry which is preliminary data.</text>
</comment>
<name>A0A9D1AF43_9FIRM</name>